<evidence type="ECO:0000256" key="3">
    <source>
        <dbReference type="ARBA" id="ARBA00022806"/>
    </source>
</evidence>
<dbReference type="SUPFAM" id="SSF52540">
    <property type="entry name" value="P-loop containing nucleoside triphosphate hydrolases"/>
    <property type="match status" value="1"/>
</dbReference>
<feature type="domain" description="UvrD-like helicase ATP-binding" evidence="6">
    <location>
        <begin position="209"/>
        <end position="620"/>
    </location>
</feature>
<proteinExistence type="predicted"/>
<dbReference type="RefSeq" id="WP_041052232.1">
    <property type="nucleotide sequence ID" value="NZ_JXAK01000088.1"/>
</dbReference>
<dbReference type="Pfam" id="PF00580">
    <property type="entry name" value="UvrD-helicase"/>
    <property type="match status" value="1"/>
</dbReference>
<dbReference type="InterPro" id="IPR027417">
    <property type="entry name" value="P-loop_NTPase"/>
</dbReference>
<evidence type="ECO:0000256" key="1">
    <source>
        <dbReference type="ARBA" id="ARBA00022741"/>
    </source>
</evidence>
<dbReference type="PROSITE" id="PS51198">
    <property type="entry name" value="UVRD_HELICASE_ATP_BIND"/>
    <property type="match status" value="1"/>
</dbReference>
<evidence type="ECO:0000313" key="8">
    <source>
        <dbReference type="Proteomes" id="UP000031967"/>
    </source>
</evidence>
<dbReference type="PANTHER" id="PTHR11070">
    <property type="entry name" value="UVRD / RECB / PCRA DNA HELICASE FAMILY MEMBER"/>
    <property type="match status" value="1"/>
</dbReference>
<dbReference type="Pfam" id="PF13538">
    <property type="entry name" value="UvrD_C_2"/>
    <property type="match status" value="1"/>
</dbReference>
<dbReference type="InterPro" id="IPR014016">
    <property type="entry name" value="UvrD-like_ATP-bd"/>
</dbReference>
<keyword evidence="4 5" id="KW-0067">ATP-binding</keyword>
<keyword evidence="3 5" id="KW-0347">Helicase</keyword>
<evidence type="ECO:0000259" key="6">
    <source>
        <dbReference type="PROSITE" id="PS51198"/>
    </source>
</evidence>
<dbReference type="NCBIfam" id="NF041464">
    <property type="entry name" value="HelD_BACSU"/>
    <property type="match status" value="1"/>
</dbReference>
<feature type="binding site" evidence="5">
    <location>
        <begin position="230"/>
        <end position="237"/>
    </location>
    <ligand>
        <name>ATP</name>
        <dbReference type="ChEBI" id="CHEBI:30616"/>
    </ligand>
</feature>
<protein>
    <submittedName>
        <fullName evidence="7">Helicase</fullName>
    </submittedName>
</protein>
<keyword evidence="8" id="KW-1185">Reference proteome</keyword>
<dbReference type="Gene3D" id="3.40.50.300">
    <property type="entry name" value="P-loop containing nucleotide triphosphate hydrolases"/>
    <property type="match status" value="3"/>
</dbReference>
<dbReference type="InterPro" id="IPR048228">
    <property type="entry name" value="HelD_bacillota"/>
</dbReference>
<accession>A0ABR5ABZ5</accession>
<evidence type="ECO:0000256" key="2">
    <source>
        <dbReference type="ARBA" id="ARBA00022801"/>
    </source>
</evidence>
<sequence>MSGNVSEREAEQQRVTLVQHIIASRMEELAGQLSEMREEVVDIRKHFWDDVTVNLDDMIETQASMKQQSELLAERERGHSVLQRQYKSLQRLQQSPYFGRIDFREQGDSAAEVIYLGTASLLGDDGESLLIYDWRAPISSLYYDYGPGPAEYDTPSGKIAGTMELKRQFVFKHGAIEYMFDTSLTIGDEILQQVLAHSADGHMKNIVATIQRDQNRVIREDRKRCLIVSGPAGSGKTSAALQRVAYLLYKYRRQLTADQIVLFSPNPMFKKYVSTVLPDLGEENMQQSTFQEYLEHRLADRFQLEDPFAQLETALTGARDPGYEARLEGIRFKSSARFFRMVQRYKTSLERQGLIFRDVKVRGHVLLSAKQLEEWFYPDGNPGGKLAPRVAALLELVLKEAKKALFALRDEPWVEEEVELLGRDDYDEVYRRLQKAESKGNGTFNERREEAELLKELVLDRYHRRLRKRLKRFAFLDFEATYLRLFEDPALASSLLDEDADADGLPMLWPEICRQTVEKLQRRELSQEDATPFLYLKGLIEGFHVNLGIRHVFIDEAQDYSPFQYEFLKQLFPRGRMTLLGDHNQIINAYSAVPGLETLTGLYGEEETEVIRFTKSYRSTKPITDFTRELLPEGRNIEPFERAGEKPAVTAAADEEALYRHMAGRIRELKQQRYGTIAVIGKTAQECAKAYESLKPLMDENELLLITKETDEFTKGGVVIPSYLAKGIEFDAVLIHDASQAAYARETERQLFYISCTRAMHRLYLYYVGELSPFVRAVNPELYVRDNASECPSS</sequence>
<evidence type="ECO:0000256" key="5">
    <source>
        <dbReference type="PROSITE-ProRule" id="PRU00560"/>
    </source>
</evidence>
<dbReference type="EMBL" id="JXAK01000088">
    <property type="protein sequence ID" value="KIL37902.1"/>
    <property type="molecule type" value="Genomic_DNA"/>
</dbReference>
<dbReference type="InterPro" id="IPR027785">
    <property type="entry name" value="UvrD-like_helicase_C"/>
</dbReference>
<evidence type="ECO:0000313" key="7">
    <source>
        <dbReference type="EMBL" id="KIL37902.1"/>
    </source>
</evidence>
<reference evidence="7 8" key="1">
    <citation type="submission" date="2014-12" db="EMBL/GenBank/DDBJ databases">
        <title>Draft genome sequence of Paenibacillus kamchatkensis strain B-2647.</title>
        <authorList>
            <person name="Karlyshev A.V."/>
            <person name="Kudryashova E.B."/>
        </authorList>
    </citation>
    <scope>NUCLEOTIDE SEQUENCE [LARGE SCALE GENOMIC DNA]</scope>
    <source>
        <strain evidence="7 8">VKM B-2647</strain>
    </source>
</reference>
<name>A0ABR5ABZ5_9BACL</name>
<keyword evidence="1 5" id="KW-0547">Nucleotide-binding</keyword>
<dbReference type="InterPro" id="IPR000212">
    <property type="entry name" value="DNA_helicase_UvrD/REP"/>
</dbReference>
<dbReference type="Proteomes" id="UP000031967">
    <property type="component" value="Unassembled WGS sequence"/>
</dbReference>
<gene>
    <name evidence="7" type="ORF">SD70_29960</name>
</gene>
<keyword evidence="2 5" id="KW-0378">Hydrolase</keyword>
<comment type="caution">
    <text evidence="7">The sequence shown here is derived from an EMBL/GenBank/DDBJ whole genome shotgun (WGS) entry which is preliminary data.</text>
</comment>
<evidence type="ECO:0000256" key="4">
    <source>
        <dbReference type="ARBA" id="ARBA00022840"/>
    </source>
</evidence>
<dbReference type="PANTHER" id="PTHR11070:SF17">
    <property type="entry name" value="DNA HELICASE IV"/>
    <property type="match status" value="1"/>
</dbReference>
<dbReference type="GO" id="GO:0004386">
    <property type="term" value="F:helicase activity"/>
    <property type="evidence" value="ECO:0007669"/>
    <property type="project" value="UniProtKB-KW"/>
</dbReference>
<organism evidence="7 8">
    <name type="scientific">Gordoniibacillus kamchatkensis</name>
    <dbReference type="NCBI Taxonomy" id="1590651"/>
    <lineage>
        <taxon>Bacteria</taxon>
        <taxon>Bacillati</taxon>
        <taxon>Bacillota</taxon>
        <taxon>Bacilli</taxon>
        <taxon>Bacillales</taxon>
        <taxon>Paenibacillaceae</taxon>
        <taxon>Gordoniibacillus</taxon>
    </lineage>
</organism>